<sequence>MISLQQAGPHQRAAPPPPEHPCQRSRWEGGNRPTSTTWRWTGQAQLHASLFAKPLLHCYGHTHGQRQSLSSTFGLLSE</sequence>
<evidence type="ECO:0000313" key="3">
    <source>
        <dbReference type="Proteomes" id="UP000050525"/>
    </source>
</evidence>
<feature type="region of interest" description="Disordered" evidence="1">
    <location>
        <begin position="1"/>
        <end position="36"/>
    </location>
</feature>
<evidence type="ECO:0000313" key="2">
    <source>
        <dbReference type="EMBL" id="KYO17728.1"/>
    </source>
</evidence>
<gene>
    <name evidence="2" type="ORF">Y1Q_0018140</name>
</gene>
<comment type="caution">
    <text evidence="2">The sequence shown here is derived from an EMBL/GenBank/DDBJ whole genome shotgun (WGS) entry which is preliminary data.</text>
</comment>
<keyword evidence="3" id="KW-1185">Reference proteome</keyword>
<dbReference type="EMBL" id="AKHW03006856">
    <property type="protein sequence ID" value="KYO17728.1"/>
    <property type="molecule type" value="Genomic_DNA"/>
</dbReference>
<dbReference type="AlphaFoldDB" id="A0A151LZQ4"/>
<name>A0A151LZQ4_ALLMI</name>
<reference evidence="2 3" key="1">
    <citation type="journal article" date="2012" name="Genome Biol.">
        <title>Sequencing three crocodilian genomes to illuminate the evolution of archosaurs and amniotes.</title>
        <authorList>
            <person name="St John J.A."/>
            <person name="Braun E.L."/>
            <person name="Isberg S.R."/>
            <person name="Miles L.G."/>
            <person name="Chong A.Y."/>
            <person name="Gongora J."/>
            <person name="Dalzell P."/>
            <person name="Moran C."/>
            <person name="Bed'hom B."/>
            <person name="Abzhanov A."/>
            <person name="Burgess S.C."/>
            <person name="Cooksey A.M."/>
            <person name="Castoe T.A."/>
            <person name="Crawford N.G."/>
            <person name="Densmore L.D."/>
            <person name="Drew J.C."/>
            <person name="Edwards S.V."/>
            <person name="Faircloth B.C."/>
            <person name="Fujita M.K."/>
            <person name="Greenwold M.J."/>
            <person name="Hoffmann F.G."/>
            <person name="Howard J.M."/>
            <person name="Iguchi T."/>
            <person name="Janes D.E."/>
            <person name="Khan S.Y."/>
            <person name="Kohno S."/>
            <person name="de Koning A.J."/>
            <person name="Lance S.L."/>
            <person name="McCarthy F.M."/>
            <person name="McCormack J.E."/>
            <person name="Merchant M.E."/>
            <person name="Peterson D.G."/>
            <person name="Pollock D.D."/>
            <person name="Pourmand N."/>
            <person name="Raney B.J."/>
            <person name="Roessler K.A."/>
            <person name="Sanford J.R."/>
            <person name="Sawyer R.H."/>
            <person name="Schmidt C.J."/>
            <person name="Triplett E.W."/>
            <person name="Tuberville T.D."/>
            <person name="Venegas-Anaya M."/>
            <person name="Howard J.T."/>
            <person name="Jarvis E.D."/>
            <person name="Guillette L.J.Jr."/>
            <person name="Glenn T.C."/>
            <person name="Green R.E."/>
            <person name="Ray D.A."/>
        </authorList>
    </citation>
    <scope>NUCLEOTIDE SEQUENCE [LARGE SCALE GENOMIC DNA]</scope>
    <source>
        <strain evidence="2">KSC_2009_1</strain>
    </source>
</reference>
<dbReference type="Proteomes" id="UP000050525">
    <property type="component" value="Unassembled WGS sequence"/>
</dbReference>
<proteinExistence type="predicted"/>
<protein>
    <submittedName>
        <fullName evidence="2">Uncharacterized protein</fullName>
    </submittedName>
</protein>
<evidence type="ECO:0000256" key="1">
    <source>
        <dbReference type="SAM" id="MobiDB-lite"/>
    </source>
</evidence>
<organism evidence="2 3">
    <name type="scientific">Alligator mississippiensis</name>
    <name type="common">American alligator</name>
    <dbReference type="NCBI Taxonomy" id="8496"/>
    <lineage>
        <taxon>Eukaryota</taxon>
        <taxon>Metazoa</taxon>
        <taxon>Chordata</taxon>
        <taxon>Craniata</taxon>
        <taxon>Vertebrata</taxon>
        <taxon>Euteleostomi</taxon>
        <taxon>Archelosauria</taxon>
        <taxon>Archosauria</taxon>
        <taxon>Crocodylia</taxon>
        <taxon>Alligatoridae</taxon>
        <taxon>Alligatorinae</taxon>
        <taxon>Alligator</taxon>
    </lineage>
</organism>
<accession>A0A151LZQ4</accession>